<dbReference type="PROSITE" id="PS00167">
    <property type="entry name" value="TRP_SYNTHASE_ALPHA"/>
    <property type="match status" value="1"/>
</dbReference>
<dbReference type="InterPro" id="IPR018204">
    <property type="entry name" value="Trp_synthase_alpha_AS"/>
</dbReference>
<dbReference type="PANTHER" id="PTHR43406">
    <property type="entry name" value="TRYPTOPHAN SYNTHASE, ALPHA CHAIN"/>
    <property type="match status" value="1"/>
</dbReference>
<feature type="active site" description="Proton acceptor" evidence="9">
    <location>
        <position position="49"/>
    </location>
</feature>
<comment type="function">
    <text evidence="1 9">The alpha subunit is responsible for the aldol cleavage of indoleglycerol phosphate to indole and glyceraldehyde 3-phosphate.</text>
</comment>
<evidence type="ECO:0000256" key="2">
    <source>
        <dbReference type="ARBA" id="ARBA00004733"/>
    </source>
</evidence>
<sequence>MNRLDQKLELLKQQKKSGLVCYFTAGDPDFETSLALLSQLGDSGADIIEIGMPFSDPVADGETIQAAHIRALNAGQTLKKTLYLVEKIREKDHETPIVLMGYLNPILQYGFKKFLRDAKGLVDGILIVDLPYEYQQEYLEDIQENLIHFICLTSPSTADERLSHIAKNATGFLYHVSENGVTGMQLNHQQDLVQKIQQLKKHFNIPVGIGFGIKDEQQVRRLSGQADLVIIGSALVETLQKNGVQATLEKVKQFSKVLHVTDSV</sequence>
<dbReference type="Proteomes" id="UP000245974">
    <property type="component" value="Unassembled WGS sequence"/>
</dbReference>
<evidence type="ECO:0000313" key="11">
    <source>
        <dbReference type="EMBL" id="SPL71502.1"/>
    </source>
</evidence>
<evidence type="ECO:0000256" key="5">
    <source>
        <dbReference type="ARBA" id="ARBA00022822"/>
    </source>
</evidence>
<dbReference type="SUPFAM" id="SSF51366">
    <property type="entry name" value="Ribulose-phoshate binding barrel"/>
    <property type="match status" value="1"/>
</dbReference>
<protein>
    <recommendedName>
        <fullName evidence="9">Tryptophan synthase alpha chain</fullName>
        <ecNumber evidence="9">4.2.1.20</ecNumber>
    </recommendedName>
</protein>
<dbReference type="GO" id="GO:0004834">
    <property type="term" value="F:tryptophan synthase activity"/>
    <property type="evidence" value="ECO:0007669"/>
    <property type="project" value="UniProtKB-UniRule"/>
</dbReference>
<dbReference type="InParanoid" id="A0A2U3N1G2"/>
<evidence type="ECO:0000256" key="9">
    <source>
        <dbReference type="HAMAP-Rule" id="MF_00131"/>
    </source>
</evidence>
<dbReference type="EMBL" id="OOGT01000143">
    <property type="protein sequence ID" value="SPL71502.1"/>
    <property type="molecule type" value="Genomic_DNA"/>
</dbReference>
<reference evidence="12" key="1">
    <citation type="submission" date="2018-03" db="EMBL/GenBank/DDBJ databases">
        <authorList>
            <person name="Blom J."/>
        </authorList>
    </citation>
    <scope>NUCLEOTIDE SEQUENCE [LARGE SCALE GENOMIC DNA]</scope>
    <source>
        <strain evidence="12">KPC-SM-21</strain>
    </source>
</reference>
<comment type="pathway">
    <text evidence="2 9">Amino-acid biosynthesis; L-tryptophan biosynthesis; L-tryptophan from chorismate: step 5/5.</text>
</comment>
<evidence type="ECO:0000256" key="7">
    <source>
        <dbReference type="ARBA" id="ARBA00023239"/>
    </source>
</evidence>
<comment type="catalytic activity">
    <reaction evidence="8 9">
        <text>(1S,2R)-1-C-(indol-3-yl)glycerol 3-phosphate + L-serine = D-glyceraldehyde 3-phosphate + L-tryptophan + H2O</text>
        <dbReference type="Rhea" id="RHEA:10532"/>
        <dbReference type="ChEBI" id="CHEBI:15377"/>
        <dbReference type="ChEBI" id="CHEBI:33384"/>
        <dbReference type="ChEBI" id="CHEBI:57912"/>
        <dbReference type="ChEBI" id="CHEBI:58866"/>
        <dbReference type="ChEBI" id="CHEBI:59776"/>
        <dbReference type="EC" id="4.2.1.20"/>
    </reaction>
</comment>
<dbReference type="NCBIfam" id="TIGR00262">
    <property type="entry name" value="trpA"/>
    <property type="match status" value="1"/>
</dbReference>
<dbReference type="FunCoup" id="A0A2U3N1G2">
    <property type="interactions" value="576"/>
</dbReference>
<keyword evidence="12" id="KW-1185">Reference proteome</keyword>
<dbReference type="GO" id="GO:0005829">
    <property type="term" value="C:cytosol"/>
    <property type="evidence" value="ECO:0007669"/>
    <property type="project" value="TreeGrafter"/>
</dbReference>
<organism evidence="11 12">
    <name type="scientific">Acinetobacter stercoris</name>
    <dbReference type="NCBI Taxonomy" id="2126983"/>
    <lineage>
        <taxon>Bacteria</taxon>
        <taxon>Pseudomonadati</taxon>
        <taxon>Pseudomonadota</taxon>
        <taxon>Gammaproteobacteria</taxon>
        <taxon>Moraxellales</taxon>
        <taxon>Moraxellaceae</taxon>
        <taxon>Acinetobacter</taxon>
    </lineage>
</organism>
<dbReference type="UniPathway" id="UPA00035">
    <property type="reaction ID" value="UER00044"/>
</dbReference>
<evidence type="ECO:0000313" key="12">
    <source>
        <dbReference type="Proteomes" id="UP000245974"/>
    </source>
</evidence>
<dbReference type="InterPro" id="IPR011060">
    <property type="entry name" value="RibuloseP-bd_barrel"/>
</dbReference>
<comment type="subunit">
    <text evidence="3 9">Tetramer of two alpha and two beta chains.</text>
</comment>
<feature type="active site" description="Proton acceptor" evidence="9">
    <location>
        <position position="60"/>
    </location>
</feature>
<proteinExistence type="inferred from homology"/>
<dbReference type="OrthoDB" id="9804578at2"/>
<evidence type="ECO:0000256" key="3">
    <source>
        <dbReference type="ARBA" id="ARBA00011270"/>
    </source>
</evidence>
<comment type="similarity">
    <text evidence="9 10">Belongs to the TrpA family.</text>
</comment>
<dbReference type="PANTHER" id="PTHR43406:SF1">
    <property type="entry name" value="TRYPTOPHAN SYNTHASE ALPHA CHAIN, CHLOROPLASTIC"/>
    <property type="match status" value="1"/>
</dbReference>
<dbReference type="AlphaFoldDB" id="A0A2U3N1G2"/>
<evidence type="ECO:0000256" key="10">
    <source>
        <dbReference type="RuleBase" id="RU003662"/>
    </source>
</evidence>
<evidence type="ECO:0000256" key="4">
    <source>
        <dbReference type="ARBA" id="ARBA00022605"/>
    </source>
</evidence>
<keyword evidence="6 9" id="KW-0057">Aromatic amino acid biosynthesis</keyword>
<evidence type="ECO:0000256" key="6">
    <source>
        <dbReference type="ARBA" id="ARBA00023141"/>
    </source>
</evidence>
<dbReference type="CDD" id="cd04724">
    <property type="entry name" value="Tryptophan_synthase_alpha"/>
    <property type="match status" value="1"/>
</dbReference>
<dbReference type="EC" id="4.2.1.20" evidence="9"/>
<dbReference type="Pfam" id="PF00290">
    <property type="entry name" value="Trp_syntA"/>
    <property type="match status" value="1"/>
</dbReference>
<keyword evidence="4 9" id="KW-0028">Amino-acid biosynthesis</keyword>
<dbReference type="InterPro" id="IPR013785">
    <property type="entry name" value="Aldolase_TIM"/>
</dbReference>
<dbReference type="Gene3D" id="3.20.20.70">
    <property type="entry name" value="Aldolase class I"/>
    <property type="match status" value="1"/>
</dbReference>
<keyword evidence="5 9" id="KW-0822">Tryptophan biosynthesis</keyword>
<dbReference type="HAMAP" id="MF_00131">
    <property type="entry name" value="Trp_synth_alpha"/>
    <property type="match status" value="1"/>
</dbReference>
<gene>
    <name evidence="11" type="primary">trpA_1</name>
    <name evidence="9" type="synonym">trpA</name>
    <name evidence="11" type="ORF">KPC_2680</name>
</gene>
<evidence type="ECO:0000256" key="8">
    <source>
        <dbReference type="ARBA" id="ARBA00049047"/>
    </source>
</evidence>
<keyword evidence="7 9" id="KW-0456">Lyase</keyword>
<dbReference type="InterPro" id="IPR002028">
    <property type="entry name" value="Trp_synthase_suA"/>
</dbReference>
<name>A0A2U3N1G2_9GAMM</name>
<dbReference type="RefSeq" id="WP_121974925.1">
    <property type="nucleotide sequence ID" value="NZ_OOGT01000143.1"/>
</dbReference>
<evidence type="ECO:0000256" key="1">
    <source>
        <dbReference type="ARBA" id="ARBA00003365"/>
    </source>
</evidence>
<accession>A0A2U3N1G2</accession>
<dbReference type="FunFam" id="3.20.20.70:FF:000037">
    <property type="entry name" value="Tryptophan synthase alpha chain"/>
    <property type="match status" value="1"/>
</dbReference>